<sequence length="135" mass="15565">MMCNEVHSAVLYTSEPSDRASDDSDLISTTNDREPFIAEMRSERSDARSNDSEARSTVLHTSLHMEGDTSSPISHKKEGFNSRQEHKCTFGVVVNVLWSYPTHMPLIGIRLYPLKSRLDIHRVEKKNIFPFKKWR</sequence>
<organism evidence="1 2">
    <name type="scientific">Rhododendron molle</name>
    <name type="common">Chinese azalea</name>
    <name type="synonym">Azalea mollis</name>
    <dbReference type="NCBI Taxonomy" id="49168"/>
    <lineage>
        <taxon>Eukaryota</taxon>
        <taxon>Viridiplantae</taxon>
        <taxon>Streptophyta</taxon>
        <taxon>Embryophyta</taxon>
        <taxon>Tracheophyta</taxon>
        <taxon>Spermatophyta</taxon>
        <taxon>Magnoliopsida</taxon>
        <taxon>eudicotyledons</taxon>
        <taxon>Gunneridae</taxon>
        <taxon>Pentapetalae</taxon>
        <taxon>asterids</taxon>
        <taxon>Ericales</taxon>
        <taxon>Ericaceae</taxon>
        <taxon>Ericoideae</taxon>
        <taxon>Rhodoreae</taxon>
        <taxon>Rhododendron</taxon>
    </lineage>
</organism>
<evidence type="ECO:0000313" key="1">
    <source>
        <dbReference type="EMBL" id="KAI8544141.1"/>
    </source>
</evidence>
<proteinExistence type="predicted"/>
<evidence type="ECO:0000313" key="2">
    <source>
        <dbReference type="Proteomes" id="UP001062846"/>
    </source>
</evidence>
<dbReference type="EMBL" id="CM046395">
    <property type="protein sequence ID" value="KAI8544141.1"/>
    <property type="molecule type" value="Genomic_DNA"/>
</dbReference>
<accession>A0ACC0MTQ7</accession>
<comment type="caution">
    <text evidence="1">The sequence shown here is derived from an EMBL/GenBank/DDBJ whole genome shotgun (WGS) entry which is preliminary data.</text>
</comment>
<dbReference type="Proteomes" id="UP001062846">
    <property type="component" value="Chromosome 8"/>
</dbReference>
<gene>
    <name evidence="1" type="ORF">RHMOL_Rhmol08G0272800</name>
</gene>
<name>A0ACC0MTQ7_RHOML</name>
<keyword evidence="2" id="KW-1185">Reference proteome</keyword>
<protein>
    <submittedName>
        <fullName evidence="1">Uncharacterized protein</fullName>
    </submittedName>
</protein>
<reference evidence="1" key="1">
    <citation type="submission" date="2022-02" db="EMBL/GenBank/DDBJ databases">
        <title>Plant Genome Project.</title>
        <authorList>
            <person name="Zhang R.-G."/>
        </authorList>
    </citation>
    <scope>NUCLEOTIDE SEQUENCE</scope>
    <source>
        <strain evidence="1">AT1</strain>
    </source>
</reference>